<dbReference type="Proteomes" id="UP001190825">
    <property type="component" value="Unassembled WGS sequence"/>
</dbReference>
<keyword evidence="11" id="KW-1185">Reference proteome</keyword>
<keyword evidence="5 8" id="KW-0812">Transmembrane</keyword>
<evidence type="ECO:0000313" key="10">
    <source>
        <dbReference type="EMBL" id="PLT94970.1"/>
    </source>
</evidence>
<evidence type="ECO:0000313" key="11">
    <source>
        <dbReference type="Proteomes" id="UP001190825"/>
    </source>
</evidence>
<dbReference type="PANTHER" id="PTHR33908">
    <property type="entry name" value="MANNOSYLTRANSFERASE YKCB-RELATED"/>
    <property type="match status" value="1"/>
</dbReference>
<comment type="caution">
    <text evidence="10">The sequence shown here is derived from an EMBL/GenBank/DDBJ whole genome shotgun (WGS) entry which is preliminary data.</text>
</comment>
<comment type="subcellular location">
    <subcellularLocation>
        <location evidence="1">Cell membrane</location>
        <topology evidence="1">Multi-pass membrane protein</topology>
    </subcellularLocation>
</comment>
<sequence length="519" mass="57291">MMYCEDIAKTDNQSAGEADRRHWIVGILLTLLSVVLFVINTRLGIGIFPDSTRYMGINELPYDAPVYAWLVRLPALVGIDITVGAEALGLFFVSANTVLIWHLLARATGKYRYAIVGTALIVLAPQFVALHASAMSEPPFLFFLLLSLLTILRYLDTDRRAWLVASAAVLGIAALTRFAGPALGAAIALSLLLNPRYDRSRRIADVIVYGLVSACIFVSWMAISQISNGHSIGRKLAFYGNMGPTEWLRSLGSLMAWLLPDQVPNSVRSIVFALFVIAAFGLIFSHGRRTLDRARTANVVHDFLPLMLGLFFLCYMAFMVLATSIEANLALNSRYALPPYVMTVMAVTITLGGFKSTGGVSRVIHVGMVVFALAVLCSHSARTVVRSLDAYRSGIGYAAIEWTQSPTMVAVQELPPDALIYSNGPDAIAYVLKRQAFFIPARFQLRTGIEDPSNPFERQLSKLKDASKKRRAYIVIFDKVTWRFYRASESELNQHLSLVNVATKPDGRIYEVLPARGKE</sequence>
<dbReference type="EMBL" id="NBUC01000155">
    <property type="protein sequence ID" value="PLT94970.1"/>
    <property type="molecule type" value="Genomic_DNA"/>
</dbReference>
<feature type="transmembrane region" description="Helical" evidence="8">
    <location>
        <begin position="23"/>
        <end position="45"/>
    </location>
</feature>
<dbReference type="PANTHER" id="PTHR33908:SF11">
    <property type="entry name" value="MEMBRANE PROTEIN"/>
    <property type="match status" value="1"/>
</dbReference>
<feature type="transmembrane region" description="Helical" evidence="8">
    <location>
        <begin position="206"/>
        <end position="226"/>
    </location>
</feature>
<proteinExistence type="predicted"/>
<evidence type="ECO:0000256" key="1">
    <source>
        <dbReference type="ARBA" id="ARBA00004651"/>
    </source>
</evidence>
<feature type="transmembrane region" description="Helical" evidence="8">
    <location>
        <begin position="337"/>
        <end position="354"/>
    </location>
</feature>
<organism evidence="10 11">
    <name type="scientific">Sinorhizobium medicae</name>
    <dbReference type="NCBI Taxonomy" id="110321"/>
    <lineage>
        <taxon>Bacteria</taxon>
        <taxon>Pseudomonadati</taxon>
        <taxon>Pseudomonadota</taxon>
        <taxon>Alphaproteobacteria</taxon>
        <taxon>Hyphomicrobiales</taxon>
        <taxon>Rhizobiaceae</taxon>
        <taxon>Sinorhizobium/Ensifer group</taxon>
        <taxon>Sinorhizobium</taxon>
    </lineage>
</organism>
<name>A0ABX4TD15_9HYPH</name>
<evidence type="ECO:0000256" key="7">
    <source>
        <dbReference type="ARBA" id="ARBA00023136"/>
    </source>
</evidence>
<keyword evidence="3" id="KW-0328">Glycosyltransferase</keyword>
<feature type="domain" description="Glycosyltransferase RgtA/B/C/D-like" evidence="9">
    <location>
        <begin position="64"/>
        <end position="217"/>
    </location>
</feature>
<feature type="transmembrane region" description="Helical" evidence="8">
    <location>
        <begin position="66"/>
        <end position="93"/>
    </location>
</feature>
<evidence type="ECO:0000256" key="6">
    <source>
        <dbReference type="ARBA" id="ARBA00022989"/>
    </source>
</evidence>
<feature type="transmembrane region" description="Helical" evidence="8">
    <location>
        <begin position="306"/>
        <end position="325"/>
    </location>
</feature>
<keyword evidence="7 8" id="KW-0472">Membrane</keyword>
<accession>A0ABX4TD15</accession>
<feature type="transmembrane region" description="Helical" evidence="8">
    <location>
        <begin position="363"/>
        <end position="381"/>
    </location>
</feature>
<feature type="transmembrane region" description="Helical" evidence="8">
    <location>
        <begin position="113"/>
        <end position="132"/>
    </location>
</feature>
<reference evidence="10 11" key="1">
    <citation type="journal article" date="2018" name="FEMS Microbiol. Ecol.">
        <title>Co-invading symbiotic mutualists of Medicago polymorpha retain high ancestral diversity and contain diverse accessory genomes.</title>
        <authorList>
            <person name="Porter S.S."/>
            <person name="Faber-Hammond J.J."/>
            <person name="Friesen M.L."/>
        </authorList>
    </citation>
    <scope>NUCLEOTIDE SEQUENCE [LARGE SCALE GENOMIC DNA]</scope>
    <source>
        <strain evidence="10 11">Str16</strain>
    </source>
</reference>
<evidence type="ECO:0000256" key="4">
    <source>
        <dbReference type="ARBA" id="ARBA00022679"/>
    </source>
</evidence>
<keyword evidence="2" id="KW-1003">Cell membrane</keyword>
<evidence type="ECO:0000256" key="2">
    <source>
        <dbReference type="ARBA" id="ARBA00022475"/>
    </source>
</evidence>
<dbReference type="RefSeq" id="WP_101779986.1">
    <property type="nucleotide sequence ID" value="NZ_NBUC01000155.1"/>
</dbReference>
<dbReference type="Pfam" id="PF13231">
    <property type="entry name" value="PMT_2"/>
    <property type="match status" value="1"/>
</dbReference>
<dbReference type="InterPro" id="IPR050297">
    <property type="entry name" value="LipidA_mod_glycosyltrf_83"/>
</dbReference>
<evidence type="ECO:0000256" key="3">
    <source>
        <dbReference type="ARBA" id="ARBA00022676"/>
    </source>
</evidence>
<keyword evidence="4" id="KW-0808">Transferase</keyword>
<protein>
    <recommendedName>
        <fullName evidence="9">Glycosyltransferase RgtA/B/C/D-like domain-containing protein</fullName>
    </recommendedName>
</protein>
<keyword evidence="6 8" id="KW-1133">Transmembrane helix</keyword>
<evidence type="ECO:0000256" key="8">
    <source>
        <dbReference type="SAM" id="Phobius"/>
    </source>
</evidence>
<dbReference type="InterPro" id="IPR038731">
    <property type="entry name" value="RgtA/B/C-like"/>
</dbReference>
<feature type="transmembrane region" description="Helical" evidence="8">
    <location>
        <begin position="161"/>
        <end position="194"/>
    </location>
</feature>
<evidence type="ECO:0000259" key="9">
    <source>
        <dbReference type="Pfam" id="PF13231"/>
    </source>
</evidence>
<gene>
    <name evidence="10" type="ORF">BMJ33_30780</name>
</gene>
<evidence type="ECO:0000256" key="5">
    <source>
        <dbReference type="ARBA" id="ARBA00022692"/>
    </source>
</evidence>
<feature type="transmembrane region" description="Helical" evidence="8">
    <location>
        <begin position="267"/>
        <end position="285"/>
    </location>
</feature>